<feature type="transmembrane region" description="Helical" evidence="3">
    <location>
        <begin position="913"/>
        <end position="934"/>
    </location>
</feature>
<organism evidence="5 6">
    <name type="scientific">Nonomuraea jiangxiensis</name>
    <dbReference type="NCBI Taxonomy" id="633440"/>
    <lineage>
        <taxon>Bacteria</taxon>
        <taxon>Bacillati</taxon>
        <taxon>Actinomycetota</taxon>
        <taxon>Actinomycetes</taxon>
        <taxon>Streptosporangiales</taxon>
        <taxon>Streptosporangiaceae</taxon>
        <taxon>Nonomuraea</taxon>
    </lineage>
</organism>
<dbReference type="SMART" id="SM00382">
    <property type="entry name" value="AAA"/>
    <property type="match status" value="1"/>
</dbReference>
<evidence type="ECO:0000259" key="4">
    <source>
        <dbReference type="SMART" id="SM00382"/>
    </source>
</evidence>
<evidence type="ECO:0000313" key="6">
    <source>
        <dbReference type="Proteomes" id="UP000199202"/>
    </source>
</evidence>
<dbReference type="SUPFAM" id="SSF52540">
    <property type="entry name" value="P-loop containing nucleoside triphosphate hydrolases"/>
    <property type="match status" value="1"/>
</dbReference>
<dbReference type="InterPro" id="IPR027417">
    <property type="entry name" value="P-loop_NTPase"/>
</dbReference>
<feature type="domain" description="AAA+ ATPase" evidence="4">
    <location>
        <begin position="240"/>
        <end position="456"/>
    </location>
</feature>
<keyword evidence="1" id="KW-0547">Nucleotide-binding</keyword>
<keyword evidence="3" id="KW-1133">Transmembrane helix</keyword>
<dbReference type="GO" id="GO:0004176">
    <property type="term" value="F:ATP-dependent peptidase activity"/>
    <property type="evidence" value="ECO:0007669"/>
    <property type="project" value="InterPro"/>
</dbReference>
<dbReference type="Gene3D" id="1.10.8.60">
    <property type="match status" value="1"/>
</dbReference>
<dbReference type="GO" id="GO:0006508">
    <property type="term" value="P:proteolysis"/>
    <property type="evidence" value="ECO:0007669"/>
    <property type="project" value="UniProtKB-KW"/>
</dbReference>
<sequence length="1028" mass="112804">MTTSIHHEGLRAPGSGPSDPDSVTRKKMQFWDRSKFLIALAVAYLILTWKVMADFEGIVTFPEAALRIARSYQWIFWLLGVEAARQLHFLVSEHWSAYHRFWSERVFGGTERWTHRRFDDWTRYRLSRALKITFFVVLIALVLGAVLDTSPFQALFQAPALIWQAMPFLLQIIFLFFVIIIQFVGLFWFLSRGGVETYFPDDIKTRFHDVWGQDHVVERVQENIVFLERPDEIEKRGGYVPSGLLLWGPPGTGKTLMAEAVAGETGKPYVFVDPGAFTNMFMGIGILKVKSLFRKLRKLALRYGGVIVFFDEADSLGKRGRLAQQGPPGQGGGFSGHTGCHGVNYLSEETRQVLAYRAGRTLDQEPERRSRFVMGGGMMGSGDPGTLQALLTELSGLKKPRGFFNRLVRRLLGMRPKPPPKYRILVMMATNRPDALDEALLRPGRIDRIYKVGYPSKAGRLRTYQGYFDKVWHELTPEQIDKLATITPYATGATIKDLVNESLITAIRDGREVITWSDVLRAKRLKQLGPPEDVEYIERERHAVAVHEACHAVVAYVTRFHLEIDIATIEKGADYLGMVASIKPEDQFTRWKSEYEADIMVSLASLAGERMFFGEDNSSGVSGDLHSATYLTALMESYWGMGSGVTSLPALQELEIMGGKSVRKRIEGGGIGITDREPARSQPDLTPDVLGERIEFNLVRLLEQTEELLLRHRREVLCLSHALETYKTLNGDDVVAILTCRRGPLVDGTIYASDELYAELEDYHRDAVRAHKEHSRIERELPGPAPIDPEPVEPVGAGVKAVQATPVIPPPVVPVAPPVAPAAVAGGPPFAAAERPEPPYVPVAGEPDPLGAAVRPERAGRPDFVPWAQTSPPVPTAMPTAMPMTGPMTGAAAATSYGPVAAPLVARRRAVRLWVVVASLLGLVALAIIIALAVTGPVAGGTGTAAAPVVASPGLLLLLFVVVVAVIVGAGLAYVAIKGVRTAQVKAEHERDQAHARAQLLAAAMDPDTAMRLLGYDGKGSDGRPGAT</sequence>
<dbReference type="GO" id="GO:0005524">
    <property type="term" value="F:ATP binding"/>
    <property type="evidence" value="ECO:0007669"/>
    <property type="project" value="UniProtKB-KW"/>
</dbReference>
<keyword evidence="3" id="KW-0472">Membrane</keyword>
<dbReference type="SUPFAM" id="SSF140990">
    <property type="entry name" value="FtsH protease domain-like"/>
    <property type="match status" value="1"/>
</dbReference>
<dbReference type="EMBL" id="FNDJ01000002">
    <property type="protein sequence ID" value="SDH46790.1"/>
    <property type="molecule type" value="Genomic_DNA"/>
</dbReference>
<feature type="transmembrane region" description="Helical" evidence="3">
    <location>
        <begin position="36"/>
        <end position="52"/>
    </location>
</feature>
<dbReference type="Pfam" id="PF00004">
    <property type="entry name" value="AAA"/>
    <property type="match status" value="2"/>
</dbReference>
<dbReference type="GO" id="GO:0004222">
    <property type="term" value="F:metalloendopeptidase activity"/>
    <property type="evidence" value="ECO:0007669"/>
    <property type="project" value="InterPro"/>
</dbReference>
<feature type="region of interest" description="Disordered" evidence="2">
    <location>
        <begin position="1"/>
        <end position="23"/>
    </location>
</feature>
<dbReference type="InterPro" id="IPR000642">
    <property type="entry name" value="Peptidase_M41"/>
</dbReference>
<keyword evidence="5" id="KW-0378">Hydrolase</keyword>
<keyword evidence="5" id="KW-0645">Protease</keyword>
<dbReference type="Pfam" id="PF01434">
    <property type="entry name" value="Peptidase_M41"/>
    <property type="match status" value="1"/>
</dbReference>
<dbReference type="GO" id="GO:0005886">
    <property type="term" value="C:plasma membrane"/>
    <property type="evidence" value="ECO:0007669"/>
    <property type="project" value="TreeGrafter"/>
</dbReference>
<dbReference type="Gene3D" id="1.20.58.760">
    <property type="entry name" value="Peptidase M41"/>
    <property type="match status" value="1"/>
</dbReference>
<feature type="transmembrane region" description="Helical" evidence="3">
    <location>
        <begin position="168"/>
        <end position="190"/>
    </location>
</feature>
<dbReference type="STRING" id="633440.SAMN05421869_102342"/>
<dbReference type="Proteomes" id="UP000199202">
    <property type="component" value="Unassembled WGS sequence"/>
</dbReference>
<name>A0A1G8CPJ6_9ACTN</name>
<comment type="similarity">
    <text evidence="1">Belongs to the AAA ATPase family.</text>
</comment>
<dbReference type="AlphaFoldDB" id="A0A1G8CPJ6"/>
<dbReference type="InterPro" id="IPR003593">
    <property type="entry name" value="AAA+_ATPase"/>
</dbReference>
<evidence type="ECO:0000256" key="2">
    <source>
        <dbReference type="SAM" id="MobiDB-lite"/>
    </source>
</evidence>
<evidence type="ECO:0000256" key="3">
    <source>
        <dbReference type="SAM" id="Phobius"/>
    </source>
</evidence>
<proteinExistence type="inferred from homology"/>
<feature type="transmembrane region" description="Helical" evidence="3">
    <location>
        <begin position="954"/>
        <end position="977"/>
    </location>
</feature>
<dbReference type="InterPro" id="IPR003960">
    <property type="entry name" value="ATPase_AAA_CS"/>
</dbReference>
<accession>A0A1G8CPJ6</accession>
<dbReference type="PRINTS" id="PR00830">
    <property type="entry name" value="ENDOLAPTASE"/>
</dbReference>
<dbReference type="GO" id="GO:0030163">
    <property type="term" value="P:protein catabolic process"/>
    <property type="evidence" value="ECO:0007669"/>
    <property type="project" value="TreeGrafter"/>
</dbReference>
<dbReference type="Gene3D" id="3.40.50.300">
    <property type="entry name" value="P-loop containing nucleotide triphosphate hydrolases"/>
    <property type="match status" value="1"/>
</dbReference>
<dbReference type="PANTHER" id="PTHR23076:SF97">
    <property type="entry name" value="ATP-DEPENDENT ZINC METALLOPROTEASE YME1L1"/>
    <property type="match status" value="1"/>
</dbReference>
<keyword evidence="3" id="KW-0812">Transmembrane</keyword>
<keyword evidence="1" id="KW-0067">ATP-binding</keyword>
<dbReference type="PANTHER" id="PTHR23076">
    <property type="entry name" value="METALLOPROTEASE M41 FTSH"/>
    <property type="match status" value="1"/>
</dbReference>
<keyword evidence="6" id="KW-1185">Reference proteome</keyword>
<dbReference type="RefSeq" id="WP_090929648.1">
    <property type="nucleotide sequence ID" value="NZ_FNDJ01000002.1"/>
</dbReference>
<feature type="compositionally biased region" description="Basic and acidic residues" evidence="2">
    <location>
        <begin position="1"/>
        <end position="10"/>
    </location>
</feature>
<dbReference type="InterPro" id="IPR003959">
    <property type="entry name" value="ATPase_AAA_core"/>
</dbReference>
<reference evidence="5 6" key="1">
    <citation type="submission" date="2016-10" db="EMBL/GenBank/DDBJ databases">
        <authorList>
            <person name="de Groot N.N."/>
        </authorList>
    </citation>
    <scope>NUCLEOTIDE SEQUENCE [LARGE SCALE GENOMIC DNA]</scope>
    <source>
        <strain evidence="5 6">CGMCC 4.6533</strain>
    </source>
</reference>
<dbReference type="GO" id="GO:0016887">
    <property type="term" value="F:ATP hydrolysis activity"/>
    <property type="evidence" value="ECO:0007669"/>
    <property type="project" value="InterPro"/>
</dbReference>
<dbReference type="OrthoDB" id="9809379at2"/>
<dbReference type="InterPro" id="IPR037219">
    <property type="entry name" value="Peptidase_M41-like"/>
</dbReference>
<evidence type="ECO:0000313" key="5">
    <source>
        <dbReference type="EMBL" id="SDH46790.1"/>
    </source>
</evidence>
<evidence type="ECO:0000256" key="1">
    <source>
        <dbReference type="RuleBase" id="RU003651"/>
    </source>
</evidence>
<dbReference type="PROSITE" id="PS00674">
    <property type="entry name" value="AAA"/>
    <property type="match status" value="1"/>
</dbReference>
<gene>
    <name evidence="5" type="ORF">SAMN05421869_102342</name>
</gene>
<protein>
    <submittedName>
        <fullName evidence="5">ATP-dependent Zn proteases</fullName>
    </submittedName>
</protein>
<feature type="transmembrane region" description="Helical" evidence="3">
    <location>
        <begin position="132"/>
        <end position="156"/>
    </location>
</feature>